<feature type="transmembrane region" description="Helical" evidence="1">
    <location>
        <begin position="82"/>
        <end position="106"/>
    </location>
</feature>
<keyword evidence="2" id="KW-1185">Reference proteome</keyword>
<protein>
    <submittedName>
        <fullName evidence="3">G protein-coupled receptor</fullName>
    </submittedName>
</protein>
<dbReference type="WBParaSite" id="L893_g13081.t1">
    <property type="protein sequence ID" value="L893_g13081.t1"/>
    <property type="gene ID" value="L893_g13081"/>
</dbReference>
<keyword evidence="1" id="KW-0812">Transmembrane</keyword>
<feature type="transmembrane region" description="Helical" evidence="1">
    <location>
        <begin position="12"/>
        <end position="32"/>
    </location>
</feature>
<dbReference type="AlphaFoldDB" id="A0A1I7Y6V0"/>
<sequence length="288" mass="32650">MDYFSMERQHVFLITCSSLVVIMNLICLLILLHRSAPFSRFGMLFTMFVTRVVYGLMTISASALWLLPRPIFFETVFGNTRLLLYSLLTPHLAEQIVSVSGALCALDRVLVMATNVRYNVFRLGGRLSFTALLINASTLACFYGATAVLRSTKELNFVQFTHDVLKYCVFPLTLLGSTLLYVVFAIQYRQFYLRKLNVADRKQALQANQMVLFQMVMHIVLCAIPNGLATLNSPFIRLRMKWVDSMEPFNGVMFSMSVLLASLFTAIKMRPRRIFLRVASSGSSPCTK</sequence>
<keyword evidence="1" id="KW-0472">Membrane</keyword>
<keyword evidence="1" id="KW-1133">Transmembrane helix</keyword>
<organism evidence="2 3">
    <name type="scientific">Steinernema glaseri</name>
    <dbReference type="NCBI Taxonomy" id="37863"/>
    <lineage>
        <taxon>Eukaryota</taxon>
        <taxon>Metazoa</taxon>
        <taxon>Ecdysozoa</taxon>
        <taxon>Nematoda</taxon>
        <taxon>Chromadorea</taxon>
        <taxon>Rhabditida</taxon>
        <taxon>Tylenchina</taxon>
        <taxon>Panagrolaimomorpha</taxon>
        <taxon>Strongyloidoidea</taxon>
        <taxon>Steinernematidae</taxon>
        <taxon>Steinernema</taxon>
    </lineage>
</organism>
<evidence type="ECO:0000256" key="1">
    <source>
        <dbReference type="SAM" id="Phobius"/>
    </source>
</evidence>
<evidence type="ECO:0000313" key="3">
    <source>
        <dbReference type="WBParaSite" id="L893_g13081.t1"/>
    </source>
</evidence>
<feature type="transmembrane region" description="Helical" evidence="1">
    <location>
        <begin position="249"/>
        <end position="267"/>
    </location>
</feature>
<evidence type="ECO:0000313" key="2">
    <source>
        <dbReference type="Proteomes" id="UP000095287"/>
    </source>
</evidence>
<name>A0A1I7Y6V0_9BILA</name>
<reference evidence="3" key="1">
    <citation type="submission" date="2016-11" db="UniProtKB">
        <authorList>
            <consortium name="WormBaseParasite"/>
        </authorList>
    </citation>
    <scope>IDENTIFICATION</scope>
</reference>
<proteinExistence type="predicted"/>
<accession>A0A1I7Y6V0</accession>
<feature type="transmembrane region" description="Helical" evidence="1">
    <location>
        <begin position="210"/>
        <end position="229"/>
    </location>
</feature>
<feature type="transmembrane region" description="Helical" evidence="1">
    <location>
        <begin position="44"/>
        <end position="67"/>
    </location>
</feature>
<dbReference type="Proteomes" id="UP000095287">
    <property type="component" value="Unplaced"/>
</dbReference>
<feature type="transmembrane region" description="Helical" evidence="1">
    <location>
        <begin position="127"/>
        <end position="149"/>
    </location>
</feature>
<feature type="transmembrane region" description="Helical" evidence="1">
    <location>
        <begin position="169"/>
        <end position="189"/>
    </location>
</feature>